<dbReference type="EMBL" id="JMSN01000076">
    <property type="protein sequence ID" value="KDN41772.1"/>
    <property type="molecule type" value="Genomic_DNA"/>
</dbReference>
<dbReference type="PANTHER" id="PTHR19139">
    <property type="entry name" value="AQUAPORIN TRANSPORTER"/>
    <property type="match status" value="1"/>
</dbReference>
<dbReference type="Gene3D" id="1.20.1080.10">
    <property type="entry name" value="Glycerol uptake facilitator protein"/>
    <property type="match status" value="1"/>
</dbReference>
<evidence type="ECO:0000256" key="4">
    <source>
        <dbReference type="ARBA" id="ARBA00022989"/>
    </source>
</evidence>
<feature type="transmembrane region" description="Helical" evidence="7">
    <location>
        <begin position="141"/>
        <end position="161"/>
    </location>
</feature>
<keyword evidence="9" id="KW-1185">Reference proteome</keyword>
<dbReference type="OrthoDB" id="3222at2759"/>
<protein>
    <submittedName>
        <fullName evidence="8">Aquaporin-like protein</fullName>
    </submittedName>
</protein>
<dbReference type="OMA" id="FKKKMFW"/>
<feature type="transmembrane region" description="Helical" evidence="7">
    <location>
        <begin position="168"/>
        <end position="193"/>
    </location>
</feature>
<dbReference type="GO" id="GO:0015250">
    <property type="term" value="F:water channel activity"/>
    <property type="evidence" value="ECO:0007669"/>
    <property type="project" value="TreeGrafter"/>
</dbReference>
<evidence type="ECO:0000256" key="5">
    <source>
        <dbReference type="ARBA" id="ARBA00023136"/>
    </source>
</evidence>
<name>A0A066VJ67_TILAU</name>
<comment type="similarity">
    <text evidence="2 6">Belongs to the MIP/aquaporin (TC 1.A.8) family.</text>
</comment>
<proteinExistence type="inferred from homology"/>
<keyword evidence="5 7" id="KW-0472">Membrane</keyword>
<dbReference type="GO" id="GO:0005886">
    <property type="term" value="C:plasma membrane"/>
    <property type="evidence" value="ECO:0007669"/>
    <property type="project" value="TreeGrafter"/>
</dbReference>
<dbReference type="PRINTS" id="PR00783">
    <property type="entry name" value="MINTRINSICP"/>
</dbReference>
<comment type="subcellular location">
    <subcellularLocation>
        <location evidence="1">Membrane</location>
        <topology evidence="1">Multi-pass membrane protein</topology>
    </subcellularLocation>
</comment>
<gene>
    <name evidence="8" type="ORF">K437DRAFT_226588</name>
</gene>
<dbReference type="InParanoid" id="A0A066VJ67"/>
<dbReference type="HOGENOM" id="CLU_819368_0_0_1"/>
<sequence length="339" mass="36253">MTLSHDLVACIGEFVGTFLFLFLAEGGAKTASMTANAVSAASSSPIALVDSQTLVYVSLSFGLSLTVVAWMFFRVSGSLFNPAISLALLLAGALPWRRCILLVIAQFAGGIAANGMVEALTPTFGHSNITTLAPGVSVTQGIFLEAILTAALVFSVLMLAAEKHRATYLAPVGIGLTLFVCHLFGALWTGAAMNPARALGPSVIQRSFPNYHYVYYVGPFLGSLFALAFYIILKVSNSSFRRKASCANALFSTRLTGLRLFQGGDGTRCGFSRRTWRSFHPGRHVRPRALGLYCKAYTQSWRKANGDPARVWRDSCADSCVGIGASSRSGGGRRRSERG</sequence>
<keyword evidence="3 6" id="KW-0812">Transmembrane</keyword>
<evidence type="ECO:0000256" key="2">
    <source>
        <dbReference type="ARBA" id="ARBA00006175"/>
    </source>
</evidence>
<accession>A0A066VJ67</accession>
<comment type="caution">
    <text evidence="8">The sequence shown here is derived from an EMBL/GenBank/DDBJ whole genome shotgun (WGS) entry which is preliminary data.</text>
</comment>
<dbReference type="GeneID" id="25262579"/>
<dbReference type="InterPro" id="IPR023271">
    <property type="entry name" value="Aquaporin-like"/>
</dbReference>
<feature type="transmembrane region" description="Helical" evidence="7">
    <location>
        <begin position="79"/>
        <end position="96"/>
    </location>
</feature>
<dbReference type="InterPro" id="IPR000425">
    <property type="entry name" value="MIP"/>
</dbReference>
<evidence type="ECO:0000256" key="7">
    <source>
        <dbReference type="SAM" id="Phobius"/>
    </source>
</evidence>
<dbReference type="Proteomes" id="UP000027361">
    <property type="component" value="Unassembled WGS sequence"/>
</dbReference>
<dbReference type="AlphaFoldDB" id="A0A066VJ67"/>
<feature type="transmembrane region" description="Helical" evidence="7">
    <location>
        <begin position="6"/>
        <end position="24"/>
    </location>
</feature>
<evidence type="ECO:0000313" key="8">
    <source>
        <dbReference type="EMBL" id="KDN41772.1"/>
    </source>
</evidence>
<dbReference type="STRING" id="1037660.A0A066VJ67"/>
<evidence type="ECO:0000313" key="9">
    <source>
        <dbReference type="Proteomes" id="UP000027361"/>
    </source>
</evidence>
<evidence type="ECO:0000256" key="1">
    <source>
        <dbReference type="ARBA" id="ARBA00004141"/>
    </source>
</evidence>
<feature type="transmembrane region" description="Helical" evidence="7">
    <location>
        <begin position="101"/>
        <end position="121"/>
    </location>
</feature>
<feature type="transmembrane region" description="Helical" evidence="7">
    <location>
        <begin position="213"/>
        <end position="233"/>
    </location>
</feature>
<organism evidence="8 9">
    <name type="scientific">Tilletiaria anomala (strain ATCC 24038 / CBS 436.72 / UBC 951)</name>
    <dbReference type="NCBI Taxonomy" id="1037660"/>
    <lineage>
        <taxon>Eukaryota</taxon>
        <taxon>Fungi</taxon>
        <taxon>Dikarya</taxon>
        <taxon>Basidiomycota</taxon>
        <taxon>Ustilaginomycotina</taxon>
        <taxon>Exobasidiomycetes</taxon>
        <taxon>Georgefischeriales</taxon>
        <taxon>Tilletiariaceae</taxon>
        <taxon>Tilletiaria</taxon>
    </lineage>
</organism>
<dbReference type="Pfam" id="PF00230">
    <property type="entry name" value="MIP"/>
    <property type="match status" value="1"/>
</dbReference>
<reference evidence="8 9" key="1">
    <citation type="submission" date="2014-05" db="EMBL/GenBank/DDBJ databases">
        <title>Draft genome sequence of a rare smut relative, Tilletiaria anomala UBC 951.</title>
        <authorList>
            <consortium name="DOE Joint Genome Institute"/>
            <person name="Toome M."/>
            <person name="Kuo A."/>
            <person name="Henrissat B."/>
            <person name="Lipzen A."/>
            <person name="Tritt A."/>
            <person name="Yoshinaga Y."/>
            <person name="Zane M."/>
            <person name="Barry K."/>
            <person name="Grigoriev I.V."/>
            <person name="Spatafora J.W."/>
            <person name="Aimea M.C."/>
        </authorList>
    </citation>
    <scope>NUCLEOTIDE SEQUENCE [LARGE SCALE GENOMIC DNA]</scope>
    <source>
        <strain evidence="8 9">UBC 951</strain>
    </source>
</reference>
<keyword evidence="6" id="KW-0813">Transport</keyword>
<evidence type="ECO:0000256" key="3">
    <source>
        <dbReference type="ARBA" id="ARBA00022692"/>
    </source>
</evidence>
<keyword evidence="4 7" id="KW-1133">Transmembrane helix</keyword>
<dbReference type="RefSeq" id="XP_013241828.1">
    <property type="nucleotide sequence ID" value="XM_013386374.1"/>
</dbReference>
<dbReference type="InterPro" id="IPR034294">
    <property type="entry name" value="Aquaporin_transptr"/>
</dbReference>
<dbReference type="PANTHER" id="PTHR19139:SF199">
    <property type="entry name" value="MIP17260P"/>
    <property type="match status" value="1"/>
</dbReference>
<dbReference type="SUPFAM" id="SSF81338">
    <property type="entry name" value="Aquaporin-like"/>
    <property type="match status" value="1"/>
</dbReference>
<evidence type="ECO:0000256" key="6">
    <source>
        <dbReference type="RuleBase" id="RU000477"/>
    </source>
</evidence>